<dbReference type="AlphaFoldDB" id="A0A0E9QFC4"/>
<reference evidence="1" key="2">
    <citation type="journal article" date="2015" name="Fish Shellfish Immunol.">
        <title>Early steps in the European eel (Anguilla anguilla)-Vibrio vulnificus interaction in the gills: Role of the RtxA13 toxin.</title>
        <authorList>
            <person name="Callol A."/>
            <person name="Pajuelo D."/>
            <person name="Ebbesson L."/>
            <person name="Teles M."/>
            <person name="MacKenzie S."/>
            <person name="Amaro C."/>
        </authorList>
    </citation>
    <scope>NUCLEOTIDE SEQUENCE</scope>
</reference>
<organism evidence="1">
    <name type="scientific">Anguilla anguilla</name>
    <name type="common">European freshwater eel</name>
    <name type="synonym">Muraena anguilla</name>
    <dbReference type="NCBI Taxonomy" id="7936"/>
    <lineage>
        <taxon>Eukaryota</taxon>
        <taxon>Metazoa</taxon>
        <taxon>Chordata</taxon>
        <taxon>Craniata</taxon>
        <taxon>Vertebrata</taxon>
        <taxon>Euteleostomi</taxon>
        <taxon>Actinopterygii</taxon>
        <taxon>Neopterygii</taxon>
        <taxon>Teleostei</taxon>
        <taxon>Anguilliformes</taxon>
        <taxon>Anguillidae</taxon>
        <taxon>Anguilla</taxon>
    </lineage>
</organism>
<proteinExistence type="predicted"/>
<accession>A0A0E9QFC4</accession>
<protein>
    <submittedName>
        <fullName evidence="1">Uncharacterized protein</fullName>
    </submittedName>
</protein>
<sequence length="27" mass="3551">MTKFWFMVVFVMRKNWILLFYELQHRS</sequence>
<evidence type="ECO:0000313" key="1">
    <source>
        <dbReference type="EMBL" id="JAH15484.1"/>
    </source>
</evidence>
<name>A0A0E9QFC4_ANGAN</name>
<dbReference type="EMBL" id="GBXM01093093">
    <property type="protein sequence ID" value="JAH15484.1"/>
    <property type="molecule type" value="Transcribed_RNA"/>
</dbReference>
<reference evidence="1" key="1">
    <citation type="submission" date="2014-11" db="EMBL/GenBank/DDBJ databases">
        <authorList>
            <person name="Amaro Gonzalez C."/>
        </authorList>
    </citation>
    <scope>NUCLEOTIDE SEQUENCE</scope>
</reference>